<name>A0A1M5Z4S4_9FIRM</name>
<dbReference type="InterPro" id="IPR008991">
    <property type="entry name" value="Translation_prot_SH3-like_sf"/>
</dbReference>
<evidence type="ECO:0000256" key="1">
    <source>
        <dbReference type="ARBA" id="ARBA00022980"/>
    </source>
</evidence>
<evidence type="ECO:0000256" key="2">
    <source>
        <dbReference type="ARBA" id="ARBA00023274"/>
    </source>
</evidence>
<keyword evidence="4" id="KW-1185">Reference proteome</keyword>
<dbReference type="Proteomes" id="UP000184389">
    <property type="component" value="Unassembled WGS sequence"/>
</dbReference>
<dbReference type="CDD" id="cd06088">
    <property type="entry name" value="KOW_RPL14"/>
    <property type="match status" value="1"/>
</dbReference>
<proteinExistence type="predicted"/>
<dbReference type="STRING" id="1123281.SAMN02745180_02703"/>
<dbReference type="AlphaFoldDB" id="A0A1M5Z4S4"/>
<dbReference type="RefSeq" id="WP_072745321.1">
    <property type="nucleotide sequence ID" value="NZ_FQXR01000020.1"/>
</dbReference>
<dbReference type="Gene3D" id="2.30.30.30">
    <property type="match status" value="1"/>
</dbReference>
<sequence>MDSTSDITVGQVVKSRAGRDKGNIFLVLDIIDDKHIYIVDGDVRKLDNPKKKKITHVIVYNTVFPELKEKLENGAKINNAYIRKLLEPFKIEL</sequence>
<gene>
    <name evidence="3" type="ORF">SAMN02745180_02703</name>
</gene>
<dbReference type="SUPFAM" id="SSF50104">
    <property type="entry name" value="Translation proteins SH3-like domain"/>
    <property type="match status" value="1"/>
</dbReference>
<accession>A0A1M5Z4S4</accession>
<dbReference type="OrthoDB" id="1683515at2"/>
<keyword evidence="1" id="KW-0689">Ribosomal protein</keyword>
<evidence type="ECO:0000313" key="4">
    <source>
        <dbReference type="Proteomes" id="UP000184389"/>
    </source>
</evidence>
<dbReference type="GO" id="GO:0005840">
    <property type="term" value="C:ribosome"/>
    <property type="evidence" value="ECO:0007669"/>
    <property type="project" value="UniProtKB-KW"/>
</dbReference>
<evidence type="ECO:0008006" key="5">
    <source>
        <dbReference type="Google" id="ProtNLM"/>
    </source>
</evidence>
<dbReference type="InterPro" id="IPR041985">
    <property type="entry name" value="Ribosomal_eL14_KOW"/>
</dbReference>
<organism evidence="3 4">
    <name type="scientific">Sporanaerobacter acetigenes DSM 13106</name>
    <dbReference type="NCBI Taxonomy" id="1123281"/>
    <lineage>
        <taxon>Bacteria</taxon>
        <taxon>Bacillati</taxon>
        <taxon>Bacillota</taxon>
        <taxon>Tissierellia</taxon>
        <taxon>Tissierellales</taxon>
        <taxon>Sporanaerobacteraceae</taxon>
        <taxon>Sporanaerobacter</taxon>
    </lineage>
</organism>
<evidence type="ECO:0000313" key="3">
    <source>
        <dbReference type="EMBL" id="SHI18883.1"/>
    </source>
</evidence>
<dbReference type="GO" id="GO:1990904">
    <property type="term" value="C:ribonucleoprotein complex"/>
    <property type="evidence" value="ECO:0007669"/>
    <property type="project" value="UniProtKB-KW"/>
</dbReference>
<dbReference type="EMBL" id="FQXR01000020">
    <property type="protein sequence ID" value="SHI18883.1"/>
    <property type="molecule type" value="Genomic_DNA"/>
</dbReference>
<dbReference type="InterPro" id="IPR014722">
    <property type="entry name" value="Rib_uL2_dom2"/>
</dbReference>
<protein>
    <recommendedName>
        <fullName evidence="5">Ribosomal protein L14E/L6E/L27E</fullName>
    </recommendedName>
</protein>
<reference evidence="3 4" key="1">
    <citation type="submission" date="2016-11" db="EMBL/GenBank/DDBJ databases">
        <authorList>
            <person name="Jaros S."/>
            <person name="Januszkiewicz K."/>
            <person name="Wedrychowicz H."/>
        </authorList>
    </citation>
    <scope>NUCLEOTIDE SEQUENCE [LARGE SCALE GENOMIC DNA]</scope>
    <source>
        <strain evidence="3 4">DSM 13106</strain>
    </source>
</reference>
<keyword evidence="2" id="KW-0687">Ribonucleoprotein</keyword>